<name>A0A8J2TR11_9FLAO</name>
<protein>
    <recommendedName>
        <fullName evidence="3">DUF4403 family protein</fullName>
    </recommendedName>
</protein>
<gene>
    <name evidence="1" type="ORF">GCM10011531_12030</name>
</gene>
<evidence type="ECO:0000313" key="1">
    <source>
        <dbReference type="EMBL" id="GFZ82993.1"/>
    </source>
</evidence>
<keyword evidence="2" id="KW-1185">Reference proteome</keyword>
<dbReference type="Proteomes" id="UP000598120">
    <property type="component" value="Unassembled WGS sequence"/>
</dbReference>
<organism evidence="1 2">
    <name type="scientific">Aquaticitalea lipolytica</name>
    <dbReference type="NCBI Taxonomy" id="1247562"/>
    <lineage>
        <taxon>Bacteria</taxon>
        <taxon>Pseudomonadati</taxon>
        <taxon>Bacteroidota</taxon>
        <taxon>Flavobacteriia</taxon>
        <taxon>Flavobacteriales</taxon>
        <taxon>Flavobacteriaceae</taxon>
        <taxon>Aquaticitalea</taxon>
    </lineage>
</organism>
<dbReference type="AlphaFoldDB" id="A0A8J2TR11"/>
<dbReference type="Pfam" id="PF14356">
    <property type="entry name" value="DUF4403"/>
    <property type="match status" value="1"/>
</dbReference>
<evidence type="ECO:0000313" key="2">
    <source>
        <dbReference type="Proteomes" id="UP000598120"/>
    </source>
</evidence>
<dbReference type="EMBL" id="BMIC01000001">
    <property type="protein sequence ID" value="GFZ82993.1"/>
    <property type="molecule type" value="Genomic_DNA"/>
</dbReference>
<dbReference type="InterPro" id="IPR025515">
    <property type="entry name" value="DUF4403"/>
</dbReference>
<sequence length="468" mass="52766">MKNSAFILVLFMLILNSSCGTKKQLMTLKPEPSEASPLVYEHSPSFINIPISVKLKDIENQTNALLKGLIYEDNTIEDDDIEIKIWKLAPITIKNDENSKGNKIKITLPLKAKIKYRVGTSTLGMNLYKTNEFNLNGVVTLTSDLGLTNWQLKSKTDLKSLEWVESPSMVVFGKNVPVTYLINPAITIFKSKIEKSIDTSIEESMDFKPNVLSAIEKLTEPFKMSDDYESWLRIVPIEIYATDAKLEKDNVLLQMGMKCQMETIIGQQPKSKFDAGKIVLKPVIKMPNHVTSNIIAISTYEDASKIMTKNFNGQEFSSGSKKIVVQKVNIWHKNASMVIALDVVGSVNGTIYLSGIPKYDEQKREIYFEQLEYVLDTKNKLISTANWLAKGLILKRIQESCRYSIQPNIDEGRQTILSYLNNYSPMPGVFVNGKMDAFEFEKIQLTNNAILAFMKINGQISVTVNGLE</sequence>
<dbReference type="RefSeq" id="WP_188605403.1">
    <property type="nucleotide sequence ID" value="NZ_BMIC01000001.1"/>
</dbReference>
<proteinExistence type="predicted"/>
<accession>A0A8J2TR11</accession>
<comment type="caution">
    <text evidence="1">The sequence shown here is derived from an EMBL/GenBank/DDBJ whole genome shotgun (WGS) entry which is preliminary data.</text>
</comment>
<evidence type="ECO:0008006" key="3">
    <source>
        <dbReference type="Google" id="ProtNLM"/>
    </source>
</evidence>
<reference evidence="1 2" key="1">
    <citation type="journal article" date="2014" name="Int. J. Syst. Evol. Microbiol.">
        <title>Complete genome sequence of Corynebacterium casei LMG S-19264T (=DSM 44701T), isolated from a smear-ripened cheese.</title>
        <authorList>
            <consortium name="US DOE Joint Genome Institute (JGI-PGF)"/>
            <person name="Walter F."/>
            <person name="Albersmeier A."/>
            <person name="Kalinowski J."/>
            <person name="Ruckert C."/>
        </authorList>
    </citation>
    <scope>NUCLEOTIDE SEQUENCE [LARGE SCALE GENOMIC DNA]</scope>
    <source>
        <strain evidence="1 2">CGMCC 1.15295</strain>
    </source>
</reference>